<keyword evidence="2" id="KW-1185">Reference proteome</keyword>
<dbReference type="PANTHER" id="PTHR14614">
    <property type="entry name" value="HEPATOCELLULAR CARCINOMA-ASSOCIATED ANTIGEN"/>
    <property type="match status" value="1"/>
</dbReference>
<dbReference type="Gene3D" id="3.40.50.150">
    <property type="entry name" value="Vaccinia Virus protein VP39"/>
    <property type="match status" value="1"/>
</dbReference>
<reference evidence="1 2" key="1">
    <citation type="journal article" date="2012" name="Science">
        <title>The Paleozoic origin of enzymatic lignin decomposition reconstructed from 31 fungal genomes.</title>
        <authorList>
            <person name="Floudas D."/>
            <person name="Binder M."/>
            <person name="Riley R."/>
            <person name="Barry K."/>
            <person name="Blanchette R.A."/>
            <person name="Henrissat B."/>
            <person name="Martinez A.T."/>
            <person name="Otillar R."/>
            <person name="Spatafora J.W."/>
            <person name="Yadav J.S."/>
            <person name="Aerts A."/>
            <person name="Benoit I."/>
            <person name="Boyd A."/>
            <person name="Carlson A."/>
            <person name="Copeland A."/>
            <person name="Coutinho P.M."/>
            <person name="de Vries R.P."/>
            <person name="Ferreira P."/>
            <person name="Findley K."/>
            <person name="Foster B."/>
            <person name="Gaskell J."/>
            <person name="Glotzer D."/>
            <person name="Gorecki P."/>
            <person name="Heitman J."/>
            <person name="Hesse C."/>
            <person name="Hori C."/>
            <person name="Igarashi K."/>
            <person name="Jurgens J.A."/>
            <person name="Kallen N."/>
            <person name="Kersten P."/>
            <person name="Kohler A."/>
            <person name="Kuees U."/>
            <person name="Kumar T.K.A."/>
            <person name="Kuo A."/>
            <person name="LaButti K."/>
            <person name="Larrondo L.F."/>
            <person name="Lindquist E."/>
            <person name="Ling A."/>
            <person name="Lombard V."/>
            <person name="Lucas S."/>
            <person name="Lundell T."/>
            <person name="Martin R."/>
            <person name="McLaughlin D.J."/>
            <person name="Morgenstern I."/>
            <person name="Morin E."/>
            <person name="Murat C."/>
            <person name="Nagy L.G."/>
            <person name="Nolan M."/>
            <person name="Ohm R.A."/>
            <person name="Patyshakuliyeva A."/>
            <person name="Rokas A."/>
            <person name="Ruiz-Duenas F.J."/>
            <person name="Sabat G."/>
            <person name="Salamov A."/>
            <person name="Samejima M."/>
            <person name="Schmutz J."/>
            <person name="Slot J.C."/>
            <person name="St John F."/>
            <person name="Stenlid J."/>
            <person name="Sun H."/>
            <person name="Sun S."/>
            <person name="Syed K."/>
            <person name="Tsang A."/>
            <person name="Wiebenga A."/>
            <person name="Young D."/>
            <person name="Pisabarro A."/>
            <person name="Eastwood D.C."/>
            <person name="Martin F."/>
            <person name="Cullen D."/>
            <person name="Grigoriev I.V."/>
            <person name="Hibbett D.S."/>
        </authorList>
    </citation>
    <scope>NUCLEOTIDE SEQUENCE [LARGE SCALE GENOMIC DNA]</scope>
    <source>
        <strain evidence="1 2">MD-104</strain>
    </source>
</reference>
<dbReference type="GO" id="GO:0005737">
    <property type="term" value="C:cytoplasm"/>
    <property type="evidence" value="ECO:0007669"/>
    <property type="project" value="TreeGrafter"/>
</dbReference>
<accession>A0A2H3JC22</accession>
<dbReference type="GO" id="GO:0008757">
    <property type="term" value="F:S-adenosylmethionine-dependent methyltransferase activity"/>
    <property type="evidence" value="ECO:0007669"/>
    <property type="project" value="UniProtKB-ARBA"/>
</dbReference>
<dbReference type="InterPro" id="IPR029063">
    <property type="entry name" value="SAM-dependent_MTases_sf"/>
</dbReference>
<dbReference type="Proteomes" id="UP000218811">
    <property type="component" value="Unassembled WGS sequence"/>
</dbReference>
<dbReference type="PANTHER" id="PTHR14614:SF10">
    <property type="entry name" value="PROTEIN N-TERMINAL AND LYSINE N-METHYLTRANSFERASE EFM7"/>
    <property type="match status" value="1"/>
</dbReference>
<protein>
    <recommendedName>
        <fullName evidence="3">Nicotinamide N-methyltransferase</fullName>
    </recommendedName>
</protein>
<dbReference type="OMA" id="FWIGRWA"/>
<dbReference type="OrthoDB" id="46564at2759"/>
<sequence length="300" mass="31642">MSAAAAHNREADDLDLDTAALFGDTLDTDDSNGEVYYGPLVVAPAPKEGKANTLLADHLFSPSLLLSERIERGLVPLAGRTVIELGAGCALPSLLASTRVPPPALVVATDHPDRTILPNLERNVARNRAHAAAGCTLLARGYEWGADVRPLLELLPAGAHGYDAVVLSDLLHFDRAHGVLLASLTALLARTPRARVYVAAGKYTAHTVCAHFIAEGERAGLVWSEGADFSDDCAEGAQGARETEGAKDAWKGTLPVRGAGLDAEQLGVRKGMCRWWVGRWAALAGPWDSPGALTEASVSY</sequence>
<dbReference type="Pfam" id="PF10294">
    <property type="entry name" value="Methyltransf_16"/>
    <property type="match status" value="1"/>
</dbReference>
<dbReference type="AlphaFoldDB" id="A0A2H3JC22"/>
<dbReference type="InterPro" id="IPR019410">
    <property type="entry name" value="Methyltransf_16"/>
</dbReference>
<evidence type="ECO:0008006" key="3">
    <source>
        <dbReference type="Google" id="ProtNLM"/>
    </source>
</evidence>
<proteinExistence type="predicted"/>
<gene>
    <name evidence="1" type="ORF">WOLCODRAFT_134764</name>
</gene>
<evidence type="ECO:0000313" key="2">
    <source>
        <dbReference type="Proteomes" id="UP000218811"/>
    </source>
</evidence>
<evidence type="ECO:0000313" key="1">
    <source>
        <dbReference type="EMBL" id="PCH39441.1"/>
    </source>
</evidence>
<organism evidence="1 2">
    <name type="scientific">Wolfiporia cocos (strain MD-104)</name>
    <name type="common">Brown rot fungus</name>
    <dbReference type="NCBI Taxonomy" id="742152"/>
    <lineage>
        <taxon>Eukaryota</taxon>
        <taxon>Fungi</taxon>
        <taxon>Dikarya</taxon>
        <taxon>Basidiomycota</taxon>
        <taxon>Agaricomycotina</taxon>
        <taxon>Agaricomycetes</taxon>
        <taxon>Polyporales</taxon>
        <taxon>Phaeolaceae</taxon>
        <taxon>Wolfiporia</taxon>
    </lineage>
</organism>
<dbReference type="EMBL" id="KB467998">
    <property type="protein sequence ID" value="PCH39441.1"/>
    <property type="molecule type" value="Genomic_DNA"/>
</dbReference>
<name>A0A2H3JC22_WOLCO</name>
<dbReference type="SUPFAM" id="SSF53335">
    <property type="entry name" value="S-adenosyl-L-methionine-dependent methyltransferases"/>
    <property type="match status" value="1"/>
</dbReference>